<dbReference type="Proteomes" id="UP000035425">
    <property type="component" value="Unassembled WGS sequence"/>
</dbReference>
<dbReference type="RefSeq" id="WP_047223157.1">
    <property type="nucleotide sequence ID" value="NZ_JWIO01000016.1"/>
</dbReference>
<evidence type="ECO:0000313" key="1">
    <source>
        <dbReference type="EMBL" id="KLL11333.1"/>
    </source>
</evidence>
<sequence>MTAPALILWDIDCTLVTIDLVSREIYARAFQFVTGRPLRELADMTGRTERAILLDTLRLNGVPDDEPTFDAFYEALGQAAHQLEGRMKESGRRLPGAKEAVASLVAKDTVQSVVTGNIRSIAATKLHAFDLEDHVDLEVGGFGDDDSDRTVLVRLAIKRAEAKYGVTFPPNRTVVIGDTPHDVKGAHDAGVRAVGVATGSSTAVDLEASGADAVLPDLTRPRALRAAVFGLVG</sequence>
<comment type="caution">
    <text evidence="1">The sequence shown here is derived from an EMBL/GenBank/DDBJ whole genome shotgun (WGS) entry which is preliminary data.</text>
</comment>
<proteinExistence type="predicted"/>
<gene>
    <name evidence="1" type="ORF">FrCorBMG51_12030</name>
</gene>
<dbReference type="InterPro" id="IPR036412">
    <property type="entry name" value="HAD-like_sf"/>
</dbReference>
<protein>
    <submittedName>
        <fullName evidence="1">Haloacid dehalogenase</fullName>
    </submittedName>
</protein>
<dbReference type="EMBL" id="JWIO01000016">
    <property type="protein sequence ID" value="KLL11333.1"/>
    <property type="molecule type" value="Genomic_DNA"/>
</dbReference>
<dbReference type="Gene3D" id="3.40.50.1000">
    <property type="entry name" value="HAD superfamily/HAD-like"/>
    <property type="match status" value="1"/>
</dbReference>
<evidence type="ECO:0000313" key="2">
    <source>
        <dbReference type="Proteomes" id="UP000035425"/>
    </source>
</evidence>
<dbReference type="SFLD" id="SFLDG01129">
    <property type="entry name" value="C1.5:_HAD__Beta-PGM__Phosphata"/>
    <property type="match status" value="1"/>
</dbReference>
<accession>A0ABR5F3P4</accession>
<dbReference type="Gene3D" id="1.10.150.240">
    <property type="entry name" value="Putative phosphatase, domain 2"/>
    <property type="match status" value="1"/>
</dbReference>
<dbReference type="PANTHER" id="PTHR43434:SF1">
    <property type="entry name" value="PHOSPHOGLYCOLATE PHOSPHATASE"/>
    <property type="match status" value="1"/>
</dbReference>
<dbReference type="Pfam" id="PF13242">
    <property type="entry name" value="Hydrolase_like"/>
    <property type="match status" value="1"/>
</dbReference>
<dbReference type="SUPFAM" id="SSF56784">
    <property type="entry name" value="HAD-like"/>
    <property type="match status" value="1"/>
</dbReference>
<dbReference type="InterPro" id="IPR023214">
    <property type="entry name" value="HAD_sf"/>
</dbReference>
<dbReference type="InterPro" id="IPR050155">
    <property type="entry name" value="HAD-like_hydrolase_sf"/>
</dbReference>
<dbReference type="SFLD" id="SFLDS00003">
    <property type="entry name" value="Haloacid_Dehalogenase"/>
    <property type="match status" value="1"/>
</dbReference>
<name>A0ABR5F3P4_9ACTN</name>
<organism evidence="1 2">
    <name type="scientific">Protofrankia coriariae</name>
    <dbReference type="NCBI Taxonomy" id="1562887"/>
    <lineage>
        <taxon>Bacteria</taxon>
        <taxon>Bacillati</taxon>
        <taxon>Actinomycetota</taxon>
        <taxon>Actinomycetes</taxon>
        <taxon>Frankiales</taxon>
        <taxon>Frankiaceae</taxon>
        <taxon>Protofrankia</taxon>
    </lineage>
</organism>
<keyword evidence="2" id="KW-1185">Reference proteome</keyword>
<dbReference type="PANTHER" id="PTHR43434">
    <property type="entry name" value="PHOSPHOGLYCOLATE PHOSPHATASE"/>
    <property type="match status" value="1"/>
</dbReference>
<reference evidence="1 2" key="1">
    <citation type="submission" date="2014-12" db="EMBL/GenBank/DDBJ databases">
        <title>Frankia sp. BMG5.1 draft genome.</title>
        <authorList>
            <person name="Gtari M."/>
            <person name="Ghodhbane-Gtari F."/>
            <person name="Nouioui I."/>
            <person name="Ktari A."/>
            <person name="Hezbri K."/>
            <person name="Mimouni W."/>
            <person name="Sbissi I."/>
            <person name="Ayari A."/>
            <person name="Yamanaka T."/>
            <person name="Normand P."/>
            <person name="Tisa L.S."/>
            <person name="Boudabous A."/>
        </authorList>
    </citation>
    <scope>NUCLEOTIDE SEQUENCE [LARGE SCALE GENOMIC DNA]</scope>
    <source>
        <strain evidence="1 2">BMG5.1</strain>
    </source>
</reference>
<dbReference type="InterPro" id="IPR023198">
    <property type="entry name" value="PGP-like_dom2"/>
</dbReference>